<accession>R0K346</accession>
<gene>
    <name evidence="1" type="ORF">SETTUDRAFT_161077</name>
</gene>
<dbReference type="RefSeq" id="XP_008024766.1">
    <property type="nucleotide sequence ID" value="XM_008026575.1"/>
</dbReference>
<dbReference type="HOGENOM" id="CLU_1714420_0_0_1"/>
<reference evidence="1 2" key="2">
    <citation type="journal article" date="2013" name="PLoS Genet.">
        <title>Comparative genome structure, secondary metabolite, and effector coding capacity across Cochliobolus pathogens.</title>
        <authorList>
            <person name="Condon B.J."/>
            <person name="Leng Y."/>
            <person name="Wu D."/>
            <person name="Bushley K.E."/>
            <person name="Ohm R.A."/>
            <person name="Otillar R."/>
            <person name="Martin J."/>
            <person name="Schackwitz W."/>
            <person name="Grimwood J."/>
            <person name="MohdZainudin N."/>
            <person name="Xue C."/>
            <person name="Wang R."/>
            <person name="Manning V.A."/>
            <person name="Dhillon B."/>
            <person name="Tu Z.J."/>
            <person name="Steffenson B.J."/>
            <person name="Salamov A."/>
            <person name="Sun H."/>
            <person name="Lowry S."/>
            <person name="LaButti K."/>
            <person name="Han J."/>
            <person name="Copeland A."/>
            <person name="Lindquist E."/>
            <person name="Barry K."/>
            <person name="Schmutz J."/>
            <person name="Baker S.E."/>
            <person name="Ciuffetti L.M."/>
            <person name="Grigoriev I.V."/>
            <person name="Zhong S."/>
            <person name="Turgeon B.G."/>
        </authorList>
    </citation>
    <scope>NUCLEOTIDE SEQUENCE [LARGE SCALE GENOMIC DNA]</scope>
    <source>
        <strain evidence="2">28A</strain>
    </source>
</reference>
<keyword evidence="2" id="KW-1185">Reference proteome</keyword>
<evidence type="ECO:0000313" key="1">
    <source>
        <dbReference type="EMBL" id="EOA87528.1"/>
    </source>
</evidence>
<dbReference type="GeneID" id="19398109"/>
<dbReference type="EMBL" id="KB908581">
    <property type="protein sequence ID" value="EOA87528.1"/>
    <property type="molecule type" value="Genomic_DNA"/>
</dbReference>
<dbReference type="Proteomes" id="UP000016935">
    <property type="component" value="Unassembled WGS sequence"/>
</dbReference>
<reference evidence="1 2" key="1">
    <citation type="journal article" date="2012" name="PLoS Pathog.">
        <title>Diverse lifestyles and strategies of plant pathogenesis encoded in the genomes of eighteen Dothideomycetes fungi.</title>
        <authorList>
            <person name="Ohm R.A."/>
            <person name="Feau N."/>
            <person name="Henrissat B."/>
            <person name="Schoch C.L."/>
            <person name="Horwitz B.A."/>
            <person name="Barry K.W."/>
            <person name="Condon B.J."/>
            <person name="Copeland A.C."/>
            <person name="Dhillon B."/>
            <person name="Glaser F."/>
            <person name="Hesse C.N."/>
            <person name="Kosti I."/>
            <person name="LaButti K."/>
            <person name="Lindquist E.A."/>
            <person name="Lucas S."/>
            <person name="Salamov A.A."/>
            <person name="Bradshaw R.E."/>
            <person name="Ciuffetti L."/>
            <person name="Hamelin R.C."/>
            <person name="Kema G.H.J."/>
            <person name="Lawrence C."/>
            <person name="Scott J.A."/>
            <person name="Spatafora J.W."/>
            <person name="Turgeon B.G."/>
            <person name="de Wit P.J.G.M."/>
            <person name="Zhong S."/>
            <person name="Goodwin S.B."/>
            <person name="Grigoriev I.V."/>
        </authorList>
    </citation>
    <scope>NUCLEOTIDE SEQUENCE [LARGE SCALE GENOMIC DNA]</scope>
    <source>
        <strain evidence="2">28A</strain>
    </source>
</reference>
<name>R0K346_EXST2</name>
<dbReference type="AlphaFoldDB" id="R0K346"/>
<sequence length="153" mass="17312">MLGIFSLAAHLRIQSALTIAQAMRGFADHGSGSQSNHLAHFSKSFLLTFQACLTLKSLAQSKNTMQTLRRWLYRASTDMWFGLPGRAEAMVPIILPRPHSKLRTLAFSCLFSWKRRHVPWGCFIQAAQTRSAFCRNKEHRGGRFGNIRSHALL</sequence>
<proteinExistence type="predicted"/>
<evidence type="ECO:0000313" key="2">
    <source>
        <dbReference type="Proteomes" id="UP000016935"/>
    </source>
</evidence>
<protein>
    <submittedName>
        <fullName evidence="1">Uncharacterized protein</fullName>
    </submittedName>
</protein>
<organism evidence="1 2">
    <name type="scientific">Exserohilum turcicum (strain 28A)</name>
    <name type="common">Northern leaf blight fungus</name>
    <name type="synonym">Setosphaeria turcica</name>
    <dbReference type="NCBI Taxonomy" id="671987"/>
    <lineage>
        <taxon>Eukaryota</taxon>
        <taxon>Fungi</taxon>
        <taxon>Dikarya</taxon>
        <taxon>Ascomycota</taxon>
        <taxon>Pezizomycotina</taxon>
        <taxon>Dothideomycetes</taxon>
        <taxon>Pleosporomycetidae</taxon>
        <taxon>Pleosporales</taxon>
        <taxon>Pleosporineae</taxon>
        <taxon>Pleosporaceae</taxon>
        <taxon>Exserohilum</taxon>
    </lineage>
</organism>